<dbReference type="HOGENOM" id="CLU_208995_1_0_6"/>
<keyword evidence="3" id="KW-1185">Reference proteome</keyword>
<dbReference type="EMBL" id="CP002038">
    <property type="protein sequence ID" value="ADM98695.1"/>
    <property type="molecule type" value="Genomic_DNA"/>
</dbReference>
<evidence type="ECO:0000256" key="1">
    <source>
        <dbReference type="SAM" id="Phobius"/>
    </source>
</evidence>
<organism evidence="2 3">
    <name type="scientific">Dickeya dadantii (strain 3937)</name>
    <name type="common">Erwinia chrysanthemi (strain 3937)</name>
    <dbReference type="NCBI Taxonomy" id="198628"/>
    <lineage>
        <taxon>Bacteria</taxon>
        <taxon>Pseudomonadati</taxon>
        <taxon>Pseudomonadota</taxon>
        <taxon>Gammaproteobacteria</taxon>
        <taxon>Enterobacterales</taxon>
        <taxon>Pectobacteriaceae</taxon>
        <taxon>Dickeya</taxon>
    </lineage>
</organism>
<feature type="transmembrane region" description="Helical" evidence="1">
    <location>
        <begin position="12"/>
        <end position="34"/>
    </location>
</feature>
<sequence length="51" mass="6202">MQVCWLRSFTRINYLNKLIGILSLAVFLQLELFWAYKRLLLFLFCCKDSLR</sequence>
<accession>E0SE72</accession>
<gene>
    <name evidence="2" type="ordered locus">Dda3937_00621</name>
</gene>
<keyword evidence="1" id="KW-1133">Transmembrane helix</keyword>
<keyword evidence="1" id="KW-0472">Membrane</keyword>
<protein>
    <submittedName>
        <fullName evidence="2">Uncharacterized protein</fullName>
    </submittedName>
</protein>
<reference evidence="2 3" key="1">
    <citation type="journal article" date="2011" name="J. Bacteriol.">
        <title>Genome sequence of the plant-pathogenic bacterium Dickeya dadantii 3937.</title>
        <authorList>
            <person name="Glasner J.D."/>
            <person name="Yang C.H."/>
            <person name="Reverchon S."/>
            <person name="Hugouvieux-Cotte-Pattat N."/>
            <person name="Condemine G."/>
            <person name="Bohin J.P."/>
            <person name="Van Gijsegem F."/>
            <person name="Yang S."/>
            <person name="Franza T."/>
            <person name="Expert D."/>
            <person name="Plunkett G. III"/>
            <person name="San Francisco M.J."/>
            <person name="Charkowski A.O."/>
            <person name="Py B."/>
            <person name="Bell K."/>
            <person name="Rauscher L."/>
            <person name="Rodriguez-Palenzuela P."/>
            <person name="Toussaint A."/>
            <person name="Holeva M.C."/>
            <person name="He S.Y."/>
            <person name="Douet V."/>
            <person name="Boccara M."/>
            <person name="Blanco C."/>
            <person name="Toth I."/>
            <person name="Anderson B.D."/>
            <person name="Biehl B.S."/>
            <person name="Mau B."/>
            <person name="Flynn S.M."/>
            <person name="Barras F."/>
            <person name="Lindeberg M."/>
            <person name="Birch P.R."/>
            <person name="Tsuyumu S."/>
            <person name="Shi X."/>
            <person name="Hibbing M."/>
            <person name="Yap M.N."/>
            <person name="Carpentier M."/>
            <person name="Dassa E."/>
            <person name="Umehara M."/>
            <person name="Kim J.F."/>
            <person name="Rusch M."/>
            <person name="Soni P."/>
            <person name="Mayhew G.F."/>
            <person name="Fouts D.E."/>
            <person name="Gill S.R."/>
            <person name="Blattner F.R."/>
            <person name="Keen N.T."/>
            <person name="Perna N.T."/>
        </authorList>
    </citation>
    <scope>NUCLEOTIDE SEQUENCE [LARGE SCALE GENOMIC DNA]</scope>
    <source>
        <strain evidence="2 3">3937</strain>
    </source>
</reference>
<keyword evidence="1" id="KW-0812">Transmembrane</keyword>
<evidence type="ECO:0000313" key="2">
    <source>
        <dbReference type="EMBL" id="ADM98695.1"/>
    </source>
</evidence>
<proteinExistence type="predicted"/>
<dbReference type="KEGG" id="ddd:Dda3937_00621"/>
<evidence type="ECO:0000313" key="3">
    <source>
        <dbReference type="Proteomes" id="UP000006859"/>
    </source>
</evidence>
<dbReference type="Proteomes" id="UP000006859">
    <property type="component" value="Chromosome"/>
</dbReference>
<name>E0SE72_DICD3</name>
<dbReference type="AlphaFoldDB" id="E0SE72"/>